<evidence type="ECO:0000313" key="1">
    <source>
        <dbReference type="EMBL" id="KAA0038050.1"/>
    </source>
</evidence>
<dbReference type="AlphaFoldDB" id="A0A5D3DAL4"/>
<comment type="caution">
    <text evidence="2">The sequence shown here is derived from an EMBL/GenBank/DDBJ whole genome shotgun (WGS) entry which is preliminary data.</text>
</comment>
<dbReference type="Proteomes" id="UP000321393">
    <property type="component" value="Unassembled WGS sequence"/>
</dbReference>
<dbReference type="OrthoDB" id="1928766at2759"/>
<dbReference type="InterPro" id="IPR043502">
    <property type="entry name" value="DNA/RNA_pol_sf"/>
</dbReference>
<protein>
    <submittedName>
        <fullName evidence="2">Uncharacterized protein</fullName>
    </submittedName>
</protein>
<evidence type="ECO:0000313" key="2">
    <source>
        <dbReference type="EMBL" id="TYK20554.1"/>
    </source>
</evidence>
<name>A0A5D3DAL4_CUCMM</name>
<gene>
    <name evidence="2" type="ORF">E5676_scaffold237G001420</name>
    <name evidence="1" type="ORF">E6C27_scaffold36G002530</name>
</gene>
<dbReference type="EMBL" id="SSTD01006251">
    <property type="protein sequence ID" value="TYK20554.1"/>
    <property type="molecule type" value="Genomic_DNA"/>
</dbReference>
<dbReference type="EMBL" id="SSTE01018788">
    <property type="protein sequence ID" value="KAA0038050.1"/>
    <property type="molecule type" value="Genomic_DNA"/>
</dbReference>
<dbReference type="SUPFAM" id="SSF56672">
    <property type="entry name" value="DNA/RNA polymerases"/>
    <property type="match status" value="1"/>
</dbReference>
<evidence type="ECO:0000313" key="3">
    <source>
        <dbReference type="Proteomes" id="UP000321393"/>
    </source>
</evidence>
<organism evidence="2 4">
    <name type="scientific">Cucumis melo var. makuwa</name>
    <name type="common">Oriental melon</name>
    <dbReference type="NCBI Taxonomy" id="1194695"/>
    <lineage>
        <taxon>Eukaryota</taxon>
        <taxon>Viridiplantae</taxon>
        <taxon>Streptophyta</taxon>
        <taxon>Embryophyta</taxon>
        <taxon>Tracheophyta</taxon>
        <taxon>Spermatophyta</taxon>
        <taxon>Magnoliopsida</taxon>
        <taxon>eudicotyledons</taxon>
        <taxon>Gunneridae</taxon>
        <taxon>Pentapetalae</taxon>
        <taxon>rosids</taxon>
        <taxon>fabids</taxon>
        <taxon>Cucurbitales</taxon>
        <taxon>Cucurbitaceae</taxon>
        <taxon>Benincaseae</taxon>
        <taxon>Cucumis</taxon>
    </lineage>
</organism>
<dbReference type="Proteomes" id="UP000321947">
    <property type="component" value="Unassembled WGS sequence"/>
</dbReference>
<accession>A0A5D3DAL4</accession>
<proteinExistence type="predicted"/>
<reference evidence="3 4" key="1">
    <citation type="submission" date="2019-08" db="EMBL/GenBank/DDBJ databases">
        <title>Draft genome sequences of two oriental melons (Cucumis melo L. var makuwa).</title>
        <authorList>
            <person name="Kwon S.-Y."/>
        </authorList>
    </citation>
    <scope>NUCLEOTIDE SEQUENCE [LARGE SCALE GENOMIC DNA]</scope>
    <source>
        <strain evidence="4">cv. Chang Bougi</strain>
        <strain evidence="3">cv. SW 3</strain>
        <tissue evidence="2">Leaf</tissue>
    </source>
</reference>
<sequence length="186" mass="20477">MTHQGIESPPEAKALVKNAYRMAPSKLAELQKTSKMLLNTGSSRSVQAPYGVLVLSLKKKDRNPQQCIDRHIRSRNCQVRKTKAEGLETTCVTGLGTYEFPVVSFSLIDVKGGKCYSGQSQINVLGHMVECHQVGLLGEEDTQWSGSLECQVAFNGLKQATIEEPSLKVADATKPPKVDVEQFNYH</sequence>
<evidence type="ECO:0000313" key="4">
    <source>
        <dbReference type="Proteomes" id="UP000321947"/>
    </source>
</evidence>
<dbReference type="Gene3D" id="3.10.10.10">
    <property type="entry name" value="HIV Type 1 Reverse Transcriptase, subunit A, domain 1"/>
    <property type="match status" value="1"/>
</dbReference>